<dbReference type="EMBL" id="AP029264">
    <property type="protein sequence ID" value="BFF95113.1"/>
    <property type="molecule type" value="Genomic_DNA"/>
</dbReference>
<evidence type="ECO:0000259" key="5">
    <source>
        <dbReference type="PROSITE" id="PS51770"/>
    </source>
</evidence>
<dbReference type="InterPro" id="IPR029069">
    <property type="entry name" value="HotDog_dom_sf"/>
</dbReference>
<feature type="domain" description="HotDog ACOT-type" evidence="5">
    <location>
        <begin position="299"/>
        <end position="411"/>
    </location>
</feature>
<dbReference type="SUPFAM" id="SSF54637">
    <property type="entry name" value="Thioesterase/thiol ester dehydrase-isomerase"/>
    <property type="match status" value="2"/>
</dbReference>
<reference evidence="6 7" key="1">
    <citation type="submission" date="2024-02" db="EMBL/GenBank/DDBJ databases">
        <title>A chromosome-level genome assembly of Drosophila madeirensis, a fruit fly species endemic to Madeira island.</title>
        <authorList>
            <person name="Tomihara K."/>
            <person name="Llopart A."/>
            <person name="Yamamoto D."/>
        </authorList>
    </citation>
    <scope>NUCLEOTIDE SEQUENCE [LARGE SCALE GENOMIC DNA]</scope>
    <source>
        <strain evidence="6 7">RF1</strain>
    </source>
</reference>
<keyword evidence="7" id="KW-1185">Reference proteome</keyword>
<dbReference type="GO" id="GO:0047617">
    <property type="term" value="F:fatty acyl-CoA hydrolase activity"/>
    <property type="evidence" value="ECO:0007669"/>
    <property type="project" value="TreeGrafter"/>
</dbReference>
<evidence type="ECO:0000256" key="3">
    <source>
        <dbReference type="ARBA" id="ARBA00022801"/>
    </source>
</evidence>
<comment type="similarity">
    <text evidence="1">Belongs to the acyl coenzyme A hydrolase family.</text>
</comment>
<keyword evidence="2" id="KW-0677">Repeat</keyword>
<protein>
    <submittedName>
        <fullName evidence="6">Acyl-coenzyme A thioesterase 9 mitochondrial</fullName>
    </submittedName>
</protein>
<accession>A0AAU9FHB1</accession>
<evidence type="ECO:0000256" key="2">
    <source>
        <dbReference type="ARBA" id="ARBA00022737"/>
    </source>
</evidence>
<evidence type="ECO:0000256" key="1">
    <source>
        <dbReference type="ARBA" id="ARBA00010458"/>
    </source>
</evidence>
<keyword evidence="3" id="KW-0378">Hydrolase</keyword>
<proteinExistence type="inferred from homology"/>
<evidence type="ECO:0000256" key="4">
    <source>
        <dbReference type="ARBA" id="ARBA00022946"/>
    </source>
</evidence>
<dbReference type="PANTHER" id="PTHR12655:SF0">
    <property type="entry name" value="ACYL-COENZYME A THIOESTERASE 9, MITOCHONDRIAL"/>
    <property type="match status" value="1"/>
</dbReference>
<dbReference type="GO" id="GO:0006637">
    <property type="term" value="P:acyl-CoA metabolic process"/>
    <property type="evidence" value="ECO:0007669"/>
    <property type="project" value="TreeGrafter"/>
</dbReference>
<feature type="domain" description="HotDog ACOT-type" evidence="5">
    <location>
        <begin position="104"/>
        <end position="220"/>
    </location>
</feature>
<dbReference type="Gene3D" id="3.10.129.10">
    <property type="entry name" value="Hotdog Thioesterase"/>
    <property type="match status" value="2"/>
</dbReference>
<keyword evidence="4" id="KW-0809">Transit peptide</keyword>
<sequence length="439" mass="50707">MFEIKSALRRNSRTEFLYGNVLEMNFLTRYAKCLRGPWGVQYLHLDSADHSSGTMAEISEKIKKQVGVEPGYHTIPKCRAGLLKYHPKLEDLPERSMKDSYRTAILPLGSDERVREHHVNHLGMVRRGRLVEELDMFAIWICHCHVKLPLPRNTPLPYTFVTLLVDRVEMLADAKADIDLELSGHVSWTGTSSMEISINVRQQEQIIAKAIFLMVARNATNTAPAPVNPLKPTLGQEQLYWEAAKERHKKKATSSMCLDKRPLTKAEQHLMYELFMRSTGTDILWETTSEEPLDCRWIASTQRSKVLLPFPESRNNHNTIYGGYIMRNAVEICYITASFYAGRRPLLQYLSDVAFFQPVRVTSILKLTAYVVYTSEQYMQLMAVAKVLDANSFTEMHTNVFHLTYVSEHKVKEVLPHSFQETVWHIIGRRHFESYQQRK</sequence>
<evidence type="ECO:0000313" key="7">
    <source>
        <dbReference type="Proteomes" id="UP001500889"/>
    </source>
</evidence>
<name>A0AAU9FHB1_DROMD</name>
<dbReference type="GO" id="GO:0005739">
    <property type="term" value="C:mitochondrion"/>
    <property type="evidence" value="ECO:0007669"/>
    <property type="project" value="TreeGrafter"/>
</dbReference>
<dbReference type="CDD" id="cd03442">
    <property type="entry name" value="BFIT_BACH"/>
    <property type="match status" value="2"/>
</dbReference>
<dbReference type="PROSITE" id="PS51770">
    <property type="entry name" value="HOTDOG_ACOT"/>
    <property type="match status" value="2"/>
</dbReference>
<dbReference type="PANTHER" id="PTHR12655">
    <property type="entry name" value="ACYL-COA THIOESTERASE"/>
    <property type="match status" value="1"/>
</dbReference>
<gene>
    <name evidence="6" type="ORF">DMAD_12589</name>
</gene>
<dbReference type="AlphaFoldDB" id="A0AAU9FHB1"/>
<evidence type="ECO:0000313" key="6">
    <source>
        <dbReference type="EMBL" id="BFF95113.1"/>
    </source>
</evidence>
<dbReference type="Proteomes" id="UP001500889">
    <property type="component" value="Chromosome U"/>
</dbReference>
<dbReference type="InterPro" id="IPR033120">
    <property type="entry name" value="HOTDOG_ACOT"/>
</dbReference>
<organism evidence="6 7">
    <name type="scientific">Drosophila madeirensis</name>
    <name type="common">Fruit fly</name>
    <dbReference type="NCBI Taxonomy" id="30013"/>
    <lineage>
        <taxon>Eukaryota</taxon>
        <taxon>Metazoa</taxon>
        <taxon>Ecdysozoa</taxon>
        <taxon>Arthropoda</taxon>
        <taxon>Hexapoda</taxon>
        <taxon>Insecta</taxon>
        <taxon>Pterygota</taxon>
        <taxon>Neoptera</taxon>
        <taxon>Endopterygota</taxon>
        <taxon>Diptera</taxon>
        <taxon>Brachycera</taxon>
        <taxon>Muscomorpha</taxon>
        <taxon>Ephydroidea</taxon>
        <taxon>Drosophilidae</taxon>
        <taxon>Drosophila</taxon>
        <taxon>Sophophora</taxon>
    </lineage>
</organism>